<sequence length="170" mass="18876">MRGRACHRARRAQRLGQDLVGRRDRPGVGRPRGVDGLGLPGLVRSGRSEPHARRARPAPARPRRAACGPPRDWLADRPGPLLPITVGHRLVVEGCGSSVGEASPLEGTRVWLDGPADLRRRRAIDRDGPLFEEYWEMWAQQEATLFAADHTRDRAHIILEMDPEAGPTDR</sequence>
<evidence type="ECO:0000313" key="1">
    <source>
        <dbReference type="EMBL" id="UUZ43644.1"/>
    </source>
</evidence>
<evidence type="ECO:0000313" key="2">
    <source>
        <dbReference type="Proteomes" id="UP001059663"/>
    </source>
</evidence>
<protein>
    <submittedName>
        <fullName evidence="1">Uncharacterized protein</fullName>
    </submittedName>
</protein>
<gene>
    <name evidence="1" type="ORF">LP422_11995</name>
</gene>
<accession>A0AC61U0W3</accession>
<organism evidence="1 2">
    <name type="scientific">Janibacter limosus</name>
    <dbReference type="NCBI Taxonomy" id="53458"/>
    <lineage>
        <taxon>Bacteria</taxon>
        <taxon>Bacillati</taxon>
        <taxon>Actinomycetota</taxon>
        <taxon>Actinomycetes</taxon>
        <taxon>Micrococcales</taxon>
        <taxon>Intrasporangiaceae</taxon>
        <taxon>Janibacter</taxon>
    </lineage>
</organism>
<reference evidence="1" key="1">
    <citation type="submission" date="2021-11" db="EMBL/GenBank/DDBJ databases">
        <title>Study of the species diversity of bacterial strains isolated from a unique natural object - Shulgan-Tash cave (Bashkiria).</title>
        <authorList>
            <person name="Sazanova A.L."/>
            <person name="Chirak E.R."/>
            <person name="Safronova V.I."/>
        </authorList>
    </citation>
    <scope>NUCLEOTIDE SEQUENCE</scope>
    <source>
        <strain evidence="1">P1</strain>
    </source>
</reference>
<name>A0AC61U0W3_9MICO</name>
<proteinExistence type="predicted"/>
<dbReference type="Proteomes" id="UP001059663">
    <property type="component" value="Chromosome"/>
</dbReference>
<dbReference type="EMBL" id="CP087977">
    <property type="protein sequence ID" value="UUZ43644.1"/>
    <property type="molecule type" value="Genomic_DNA"/>
</dbReference>